<keyword evidence="8" id="KW-0111">Calcium/phospholipid-binding</keyword>
<feature type="compositionally biased region" description="Polar residues" evidence="13">
    <location>
        <begin position="375"/>
        <end position="392"/>
    </location>
</feature>
<feature type="compositionally biased region" description="Acidic residues" evidence="13">
    <location>
        <begin position="1730"/>
        <end position="1739"/>
    </location>
</feature>
<evidence type="ECO:0000259" key="15">
    <source>
        <dbReference type="PROSITE" id="PS50106"/>
    </source>
</evidence>
<keyword evidence="6" id="KW-0770">Synapse</keyword>
<feature type="compositionally biased region" description="Acidic residues" evidence="13">
    <location>
        <begin position="434"/>
        <end position="447"/>
    </location>
</feature>
<dbReference type="SMART" id="SM00239">
    <property type="entry name" value="C2"/>
    <property type="match status" value="2"/>
</dbReference>
<feature type="compositionally biased region" description="Acidic residues" evidence="13">
    <location>
        <begin position="125"/>
        <end position="135"/>
    </location>
</feature>
<dbReference type="InterPro" id="IPR052098">
    <property type="entry name" value="Presynaptic_Scaffold_Bsn/Pclo"/>
</dbReference>
<dbReference type="PRINTS" id="PR00399">
    <property type="entry name" value="SYNAPTOTAGMN"/>
</dbReference>
<keyword evidence="2" id="KW-0677">Repeat</keyword>
<dbReference type="PANTHER" id="PTHR14113:SF6">
    <property type="entry name" value="PROTEIN PICCOLO"/>
    <property type="match status" value="1"/>
</dbReference>
<feature type="compositionally biased region" description="Polar residues" evidence="13">
    <location>
        <begin position="3151"/>
        <end position="3163"/>
    </location>
</feature>
<proteinExistence type="predicted"/>
<dbReference type="FunFam" id="2.60.40.150:FF:000137">
    <property type="entry name" value="Piccolo presynaptic cytomatrix protein"/>
    <property type="match status" value="1"/>
</dbReference>
<feature type="region of interest" description="Disordered" evidence="13">
    <location>
        <begin position="2537"/>
        <end position="2609"/>
    </location>
</feature>
<dbReference type="GO" id="GO:0048788">
    <property type="term" value="C:cytoskeleton of presynaptic active zone"/>
    <property type="evidence" value="ECO:0007669"/>
    <property type="project" value="TreeGrafter"/>
</dbReference>
<sequence length="3396" mass="374890">EKEDDKSDTSSSQQQKSPQGLSDTGYSSDGISSSLGEIPSHIPSDEKDLPRESSKKDTISQESPPSPSDLAKLESTVLSILEAQASTLSDEKSVKSKELFETYGEQTKDDQQKTKPLPVTPESYSSDEEDLEAIQEGEGTIVEDGKGHVSSRADYKEEEEEGDISARRQHYDSVEDSSESENSPVPRRKRRASVGSSSSDEYKRDDSQGSGDEEDFIRKQIMEMSAEEDASGSEDDEFIRNQLKEISVTESQKKDEVKSKAKGTAGKHRRLARKSSAGYDEDAGRRHSWHDDDDETFDESPEPKYRETKSQDSEELAVTGGGGLRRFKTIELNSTITNKYSEASEQQKGILYFDEEPELEMESLTDSPEDRSRGEGSSSLHASSFTPGTSPTSVSSLDEDSDSSPSHKKLGGESKQQRKARHRSHGPLLPTIEDSSEEEELREEEELLKEQEKQRELEQQQRKSSSKKSKKDKDELRAQRRRERPKTPPSNLSPIEDASPTEELRQAAEMEELHRSSCSEYSPSIESDPEGFEISPEKIIEVQKVYKLPTAVSLYSPTDEQPIGLPKEESGQKTLKSAEEVYEEMMHKTHKSKPFQIANEKDEVFEKESLYGGMLIEDYIYESLVEDTYNGTVDTSLVMRQDESNEYIQQRGKEKKIRASEQIYEEPQKITDLQKDYYSVETLHSIVPQEDIVSSSYIIPESHEIVVLDSTVTSTTEEKQLLDAEAAYEELMKRQKMQLTPGSSPTQPTSDFIPTSDTKVSSVGEIVDSTSLTSSTTSAVSDVSPVSSAALSIPDVKITQHFSAEEIEDEYLTDYAREIQEIISHETSMLTYSETLEGAASVLPSDTASLTSSTSSVCTTDSSSPIDSATTGYVDTADAVSKLADSEGVRIIPEVPLTSTKEYSEVSMPYESIAGATKKPSIESDMESVDQAAVCLPETAPSVVATTVIEPKQYATDTIAFDTSKAEKEAARKMKSTVEAGIVKIHHEDSHKELGFDMKRINLTDATSEQPPVCIASVPVTEPASETSSVATPSVVSKTSMVSVPSSAPAVTSKPAETQPKPIGLSLTSSMTLNLVSAAEYKIASPTSPLSPHSNKSSPRLAKPSQETYVVITLPSEPGTPTEAITSQAVTSWPLEAPSKEQIPQPMQPIFTPSMKTMEIQNMADQSMYISGALQAIPVTTKSTFEKIPSSKSEVVTTDVTKTTVSVVKGPVPGFGLGSVTITIPPEPPHIVDQPRYKENGRFHPLGDVIDLRTLTKVDIEMRDSCMDLSAVSMDVRRQMPASDTCGRPVSTVQPAIINLSTACVADPSLSVVTETVTVMTCTATISYSASTDSLVDLGHAMTTPLQLTTSKHFEPAYRVTGSQAFSAGRDEVPINLSLGTSAHAVTWATTKPVTVPPVGVTNGWTDLSTSQEPMESGAVDLSTTKSHRTVVTMDETTSGIITTVIEDDEKPVDLTAGRRAVCCDMVYKLPFGRSCTAQQPPTTLPEDRFGYRDDHYQYDRSGSYGYRGVGGMKPSMSDTNLSEAGLFAYKSKNSFDYRVGATDAALQLEQFQQLQQQLHQQLEEQKIRQIYQYGYDPSGTGSPQTTTDQTLLEGQYATTENGQFWPTDDATTTASGVLGIEIPQSQAWYTVQSDGITQYIPRSGILSSVSEMSLKDIDVREEKQLKKRSSMPKLRGPYEELEDTLEEEPRCFKKIVDSGVQTDDEDGADRGYTNRRRRTKKSVDTSVQTDDEDQDEWDLSSRSRRKPRVGKYSESTTEADKAKQFSKVSSIAVQTVAEISVQTEPVGTIRTPSIRARLDAKVEIIKHISAPEKTYKGESLGCQTETESDSQSPQYLSASSPQKDKKRPTPLEIGYSSHLRPDSTLQVVPSPPKSPKVLYSPISPVSPSKVIESAFVPYEKPITDDISPQKMLHADIAKVPPSSPKAAKMMQRSMSDPKPLSPTAEDSSRAQFQYTEGFMTKGSSSITPSGTQKKVKRTLPNPPPEEATAGTQSPYTSVGSVSRRRICRTNTMARAKILQDIDRELDLVERESAKLRKKQAELDEEEKEIDAKLRYLEMGINRRKEALLKEREKRERAYLQGVAEERDYMSDSEVNNTRSTRIETQHGLERPRTAPQTEFNQFMPPQTQPETQFAPATSPYAQYQYSSPALPTQAPTQFTQQSHYQQQQPLYHQQVSPYQTQTGFQAGATMSYSPQAQPPPSQQPSYQLPSQMMVMQPKSRQTTLYLEPKITTNYDVIRNQPLMIAPVSTDNNYAVSQLGSKYSTLDLRIGLDERNSIASSPISSISADSFYADIDHHHTPRNYVLIDDIGELTKGTGALGSSFSLHEKDLTKTDRLLRTTEARRAQEVTDFLAPLQTSSRLHSYVKADEDPMEDPYELKLLKHQIKQEFRRGAESLDHLAGLSQYYHAEGSYRHFPKSEKYSIGRLTLEKQAAKQLPAALLYQKQSKHKKALIDPKLTKFSPIQESRDLEPDYSSYMTSSTSTLGGITARARLLQDDITFGLRKNITDQQKYMGPPLTSSIGASLGTALGPTMRSTLQDEADKSYSSGSRSRPSSRPSSVYGLDLSLKRDSSSSSLRLKAQEAEPLDVSFSHAAPSGRTKPTSLPISQSRGRIPIVAQNSEEESPLSPVGQPMGMARAAAGPLPPISADTRDQFGSSHSLPEVQQHMREESRTRGYDRDIAFIMDDFQHAMSDSEAYHLRREETDWFDKPRESRLENGHGLDRRLPEKLCHSRPPSQHQDQVSCQINGKPLQYIFPHARLKLLRDPKDHTVSGNGLGIRVVGGKEIPGSCGEIGAYIAKILPGGNAEQTGKLIEGMQVLEWNGIPLTGKTYEEVQSITIQQSGEAEICVRLDLNMLSDSENPQHLELHEPVKAVDKAKSPGVDPKQLAAELQKVSLQQSPLVTSSGVEKGSHVHSGTTSAASSAVPSPGQPGSPSVSKKRHSSKPAETTKSASHPVTGEIQLQINYDKHLGNLIIHILQARNLAPRDNNGYSDPFVKVYLLPGRGAEYKRRTKYVQKSLNPEWNQTVIYKNISMEQLKKKTLEVTVWDYDRFSSNDFLGEVLIELSSVSQLDNTPRWYPLKEQSENIDHGKSHSGQSSQQSPKPSVIKSRSHGIFPDPSKDMQVPTIEKSHSSPGSSKSSSEGHLRSHGPSRSQSKTSVTQTHLEDAGAAIAAAEAAVQQLRLQPTRSTNHRPAESSVSTGSSASSFGSGYSMDSEGSSSATGEDNLFPIPRIGKMSQNGQDPVKQSGIGLTDAEGKTQVMGEIKIALKKEMKTDGEQLIVEILQCRNITYKFKSPDHLPDLYVKLYVVNISTQKRVIKKKTRVCRHDREPSFNETFRFSLSPAGHSLQILLVSNGGKFMKKTLIGEAYIWLDKVDLRKRIVNWHKLLVSSTQTH</sequence>
<feature type="region of interest" description="Disordered" evidence="13">
    <location>
        <begin position="738"/>
        <end position="757"/>
    </location>
</feature>
<keyword evidence="5" id="KW-0106">Calcium</keyword>
<dbReference type="GO" id="GO:0005544">
    <property type="term" value="F:calcium-dependent phospholipid binding"/>
    <property type="evidence" value="ECO:0007669"/>
    <property type="project" value="UniProtKB-KW"/>
</dbReference>
<feature type="region of interest" description="Disordered" evidence="13">
    <location>
        <begin position="2652"/>
        <end position="2674"/>
    </location>
</feature>
<dbReference type="SUPFAM" id="SSF50156">
    <property type="entry name" value="PDZ domain-like"/>
    <property type="match status" value="1"/>
</dbReference>
<dbReference type="SMART" id="SM00228">
    <property type="entry name" value="PDZ"/>
    <property type="match status" value="1"/>
</dbReference>
<feature type="compositionally biased region" description="Low complexity" evidence="13">
    <location>
        <begin position="3094"/>
        <end position="3106"/>
    </location>
</feature>
<evidence type="ECO:0000256" key="12">
    <source>
        <dbReference type="SAM" id="Coils"/>
    </source>
</evidence>
<feature type="domain" description="PDZ" evidence="15">
    <location>
        <begin position="2760"/>
        <end position="2835"/>
    </location>
</feature>
<feature type="domain" description="C2" evidence="14">
    <location>
        <begin position="2957"/>
        <end position="3079"/>
    </location>
</feature>
<feature type="region of interest" description="Disordered" evidence="13">
    <location>
        <begin position="1085"/>
        <end position="1104"/>
    </location>
</feature>
<feature type="compositionally biased region" description="Low complexity" evidence="13">
    <location>
        <begin position="2545"/>
        <end position="2566"/>
    </location>
</feature>
<feature type="non-terminal residue" evidence="16">
    <location>
        <position position="1"/>
    </location>
</feature>
<gene>
    <name evidence="16" type="primary">Pclo</name>
    <name evidence="16" type="ORF">URIAAL_R02162</name>
</gene>
<keyword evidence="17" id="KW-1185">Reference proteome</keyword>
<feature type="compositionally biased region" description="Basic and acidic residues" evidence="13">
    <location>
        <begin position="1688"/>
        <end position="1697"/>
    </location>
</feature>
<feature type="compositionally biased region" description="Polar residues" evidence="13">
    <location>
        <begin position="1962"/>
        <end position="1973"/>
    </location>
</feature>
<evidence type="ECO:0000256" key="2">
    <source>
        <dbReference type="ARBA" id="ARBA00022737"/>
    </source>
</evidence>
<dbReference type="PROSITE" id="PS50106">
    <property type="entry name" value="PDZ"/>
    <property type="match status" value="1"/>
</dbReference>
<dbReference type="InterPro" id="IPR000008">
    <property type="entry name" value="C2_dom"/>
</dbReference>
<keyword evidence="1" id="KW-0479">Metal-binding</keyword>
<feature type="compositionally biased region" description="Basic and acidic residues" evidence="13">
    <location>
        <begin position="43"/>
        <end position="59"/>
    </location>
</feature>
<evidence type="ECO:0000256" key="9">
    <source>
        <dbReference type="ARBA" id="ARBA00034101"/>
    </source>
</evidence>
<evidence type="ECO:0000256" key="8">
    <source>
        <dbReference type="ARBA" id="ARBA00023302"/>
    </source>
</evidence>
<feature type="compositionally biased region" description="Polar residues" evidence="13">
    <location>
        <begin position="2946"/>
        <end position="2956"/>
    </location>
</feature>
<feature type="region of interest" description="Disordered" evidence="13">
    <location>
        <begin position="3087"/>
        <end position="3163"/>
    </location>
</feature>
<keyword evidence="12" id="KW-0175">Coiled coil</keyword>
<feature type="compositionally biased region" description="Polar residues" evidence="13">
    <location>
        <begin position="2600"/>
        <end position="2609"/>
    </location>
</feature>
<dbReference type="Gene3D" id="2.30.42.10">
    <property type="match status" value="1"/>
</dbReference>
<keyword evidence="3" id="KW-0863">Zinc-finger</keyword>
<feature type="region of interest" description="Disordered" evidence="13">
    <location>
        <begin position="1922"/>
        <end position="2003"/>
    </location>
</feature>
<feature type="compositionally biased region" description="Low complexity" evidence="13">
    <location>
        <begin position="3133"/>
        <end position="3143"/>
    </location>
</feature>
<evidence type="ECO:0000313" key="17">
    <source>
        <dbReference type="Proteomes" id="UP000535478"/>
    </source>
</evidence>
<dbReference type="InterPro" id="IPR001478">
    <property type="entry name" value="PDZ"/>
</dbReference>
<feature type="compositionally biased region" description="Basic and acidic residues" evidence="13">
    <location>
        <begin position="143"/>
        <end position="155"/>
    </location>
</feature>
<feature type="compositionally biased region" description="Polar residues" evidence="13">
    <location>
        <begin position="1085"/>
        <end position="1098"/>
    </location>
</feature>
<evidence type="ECO:0000256" key="7">
    <source>
        <dbReference type="ARBA" id="ARBA00023273"/>
    </source>
</evidence>
<evidence type="ECO:0000259" key="14">
    <source>
        <dbReference type="PROSITE" id="PS50004"/>
    </source>
</evidence>
<dbReference type="PROSITE" id="PS50004">
    <property type="entry name" value="C2"/>
    <property type="match status" value="2"/>
</dbReference>
<evidence type="ECO:0000256" key="1">
    <source>
        <dbReference type="ARBA" id="ARBA00022723"/>
    </source>
</evidence>
<feature type="region of interest" description="Disordered" evidence="13">
    <location>
        <begin position="1667"/>
        <end position="1766"/>
    </location>
</feature>
<dbReference type="Pfam" id="PF00168">
    <property type="entry name" value="C2"/>
    <property type="match status" value="2"/>
</dbReference>
<dbReference type="FunFam" id="2.60.40.150:FF:000149">
    <property type="entry name" value="Piccolo presynaptic cytomatrix protein"/>
    <property type="match status" value="1"/>
</dbReference>
<name>A0A7L3TRC8_URIAL</name>
<feature type="region of interest" description="Disordered" evidence="13">
    <location>
        <begin position="1817"/>
        <end position="1883"/>
    </location>
</feature>
<feature type="compositionally biased region" description="Basic and acidic residues" evidence="13">
    <location>
        <begin position="164"/>
        <end position="173"/>
    </location>
</feature>
<dbReference type="GO" id="GO:0008270">
    <property type="term" value="F:zinc ion binding"/>
    <property type="evidence" value="ECO:0007669"/>
    <property type="project" value="UniProtKB-KW"/>
</dbReference>
<feature type="compositionally biased region" description="Polar residues" evidence="13">
    <location>
        <begin position="1990"/>
        <end position="2001"/>
    </location>
</feature>
<feature type="region of interest" description="Disordered" evidence="13">
    <location>
        <begin position="1"/>
        <end position="530"/>
    </location>
</feature>
<dbReference type="CDD" id="cd06714">
    <property type="entry name" value="PDZ_RIM-like"/>
    <property type="match status" value="1"/>
</dbReference>
<evidence type="ECO:0000256" key="11">
    <source>
        <dbReference type="ARBA" id="ARBA00083569"/>
    </source>
</evidence>
<feature type="compositionally biased region" description="Low complexity" evidence="13">
    <location>
        <begin position="2914"/>
        <end position="2937"/>
    </location>
</feature>
<keyword evidence="7" id="KW-0966">Cell projection</keyword>
<comment type="subcellular location">
    <subcellularLocation>
        <location evidence="9">Presynaptic active zone</location>
    </subcellularLocation>
</comment>
<feature type="region of interest" description="Disordered" evidence="13">
    <location>
        <begin position="3186"/>
        <end position="3251"/>
    </location>
</feature>
<dbReference type="PANTHER" id="PTHR14113">
    <property type="entry name" value="PICCOLO/BASSOON"/>
    <property type="match status" value="1"/>
</dbReference>
<dbReference type="Proteomes" id="UP000535478">
    <property type="component" value="Unassembled WGS sequence"/>
</dbReference>
<protein>
    <recommendedName>
        <fullName evidence="10">Protein piccolo</fullName>
    </recommendedName>
    <alternativeName>
        <fullName evidence="11">Aczonin</fullName>
    </alternativeName>
</protein>
<dbReference type="EMBL" id="VZUE01000025">
    <property type="protein sequence ID" value="NXV42213.1"/>
    <property type="molecule type" value="Genomic_DNA"/>
</dbReference>
<dbReference type="Gene3D" id="2.60.40.150">
    <property type="entry name" value="C2 domain"/>
    <property type="match status" value="2"/>
</dbReference>
<feature type="coiled-coil region" evidence="12">
    <location>
        <begin position="2019"/>
        <end position="2056"/>
    </location>
</feature>
<keyword evidence="4" id="KW-0862">Zinc</keyword>
<feature type="compositionally biased region" description="Polar residues" evidence="13">
    <location>
        <begin position="1822"/>
        <end position="1842"/>
    </location>
</feature>
<evidence type="ECO:0000256" key="4">
    <source>
        <dbReference type="ARBA" id="ARBA00022833"/>
    </source>
</evidence>
<dbReference type="PRINTS" id="PR00360">
    <property type="entry name" value="C2DOMAIN"/>
</dbReference>
<accession>A0A7L3TRC8</accession>
<dbReference type="GO" id="GO:0098982">
    <property type="term" value="C:GABA-ergic synapse"/>
    <property type="evidence" value="ECO:0007669"/>
    <property type="project" value="TreeGrafter"/>
</dbReference>
<feature type="compositionally biased region" description="Acidic residues" evidence="13">
    <location>
        <begin position="291"/>
        <end position="300"/>
    </location>
</feature>
<evidence type="ECO:0000256" key="10">
    <source>
        <dbReference type="ARBA" id="ARBA00070121"/>
    </source>
</evidence>
<dbReference type="GO" id="GO:0030424">
    <property type="term" value="C:axon"/>
    <property type="evidence" value="ECO:0007669"/>
    <property type="project" value="TreeGrafter"/>
</dbReference>
<dbReference type="GO" id="GO:0035418">
    <property type="term" value="P:protein localization to synapse"/>
    <property type="evidence" value="ECO:0007669"/>
    <property type="project" value="TreeGrafter"/>
</dbReference>
<evidence type="ECO:0000256" key="3">
    <source>
        <dbReference type="ARBA" id="ARBA00022771"/>
    </source>
</evidence>
<dbReference type="Pfam" id="PF00595">
    <property type="entry name" value="PDZ"/>
    <property type="match status" value="1"/>
</dbReference>
<feature type="compositionally biased region" description="Basic and acidic residues" evidence="13">
    <location>
        <begin position="89"/>
        <end position="113"/>
    </location>
</feature>
<reference evidence="16 17" key="1">
    <citation type="submission" date="2019-09" db="EMBL/GenBank/DDBJ databases">
        <title>Bird 10,000 Genomes (B10K) Project - Family phase.</title>
        <authorList>
            <person name="Zhang G."/>
        </authorList>
    </citation>
    <scope>NUCLEOTIDE SEQUENCE [LARGE SCALE GENOMIC DNA]</scope>
    <source>
        <strain evidence="16">OUT-0019</strain>
        <tissue evidence="16">Blood</tissue>
    </source>
</reference>
<feature type="compositionally biased region" description="Basic and acidic residues" evidence="13">
    <location>
        <begin position="301"/>
        <end position="312"/>
    </location>
</feature>
<dbReference type="GO" id="GO:0098882">
    <property type="term" value="F:structural constituent of presynaptic active zone"/>
    <property type="evidence" value="ECO:0007669"/>
    <property type="project" value="TreeGrafter"/>
</dbReference>
<evidence type="ECO:0000313" key="16">
    <source>
        <dbReference type="EMBL" id="NXV42213.1"/>
    </source>
</evidence>
<feature type="region of interest" description="Disordered" evidence="13">
    <location>
        <begin position="2899"/>
        <end position="2956"/>
    </location>
</feature>
<feature type="compositionally biased region" description="Polar residues" evidence="13">
    <location>
        <begin position="331"/>
        <end position="347"/>
    </location>
</feature>
<dbReference type="CDD" id="cd04031">
    <property type="entry name" value="C2A_RIM1alpha"/>
    <property type="match status" value="1"/>
</dbReference>
<feature type="compositionally biased region" description="Acidic residues" evidence="13">
    <location>
        <begin position="353"/>
        <end position="363"/>
    </location>
</feature>
<dbReference type="GO" id="GO:0098978">
    <property type="term" value="C:glutamatergic synapse"/>
    <property type="evidence" value="ECO:0007669"/>
    <property type="project" value="TreeGrafter"/>
</dbReference>
<feature type="compositionally biased region" description="Acidic residues" evidence="13">
    <location>
        <begin position="225"/>
        <end position="237"/>
    </location>
</feature>
<organism evidence="16 17">
    <name type="scientific">Uria aalge</name>
    <name type="common">Common mure</name>
    <name type="synonym">Colymbus aalge</name>
    <dbReference type="NCBI Taxonomy" id="13746"/>
    <lineage>
        <taxon>Eukaryota</taxon>
        <taxon>Metazoa</taxon>
        <taxon>Chordata</taxon>
        <taxon>Craniata</taxon>
        <taxon>Vertebrata</taxon>
        <taxon>Euteleostomi</taxon>
        <taxon>Archelosauria</taxon>
        <taxon>Archosauria</taxon>
        <taxon>Dinosauria</taxon>
        <taxon>Saurischia</taxon>
        <taxon>Theropoda</taxon>
        <taxon>Coelurosauria</taxon>
        <taxon>Aves</taxon>
        <taxon>Neognathae</taxon>
        <taxon>Neoaves</taxon>
        <taxon>Charadriiformes</taxon>
        <taxon>Alcidae</taxon>
        <taxon>Uria</taxon>
    </lineage>
</organism>
<feature type="non-terminal residue" evidence="16">
    <location>
        <position position="3396"/>
    </location>
</feature>
<dbReference type="InterPro" id="IPR036034">
    <property type="entry name" value="PDZ_sf"/>
</dbReference>
<evidence type="ECO:0000256" key="13">
    <source>
        <dbReference type="SAM" id="MobiDB-lite"/>
    </source>
</evidence>
<dbReference type="InterPro" id="IPR001565">
    <property type="entry name" value="Synaptotagmin"/>
</dbReference>
<feature type="compositionally biased region" description="Polar residues" evidence="13">
    <location>
        <begin position="18"/>
        <end position="35"/>
    </location>
</feature>
<dbReference type="GO" id="GO:0016020">
    <property type="term" value="C:membrane"/>
    <property type="evidence" value="ECO:0007669"/>
    <property type="project" value="InterPro"/>
</dbReference>
<comment type="caution">
    <text evidence="16">The sequence shown here is derived from an EMBL/GenBank/DDBJ whole genome shotgun (WGS) entry which is preliminary data.</text>
</comment>
<feature type="compositionally biased region" description="Low complexity" evidence="13">
    <location>
        <begin position="3197"/>
        <end position="3221"/>
    </location>
</feature>
<feature type="compositionally biased region" description="Basic and acidic residues" evidence="13">
    <location>
        <begin position="502"/>
        <end position="517"/>
    </location>
</feature>
<feature type="domain" description="C2" evidence="14">
    <location>
        <begin position="3261"/>
        <end position="3386"/>
    </location>
</feature>
<dbReference type="SUPFAM" id="SSF49562">
    <property type="entry name" value="C2 domain (Calcium/lipid-binding domain, CaLB)"/>
    <property type="match status" value="2"/>
</dbReference>
<evidence type="ECO:0000256" key="6">
    <source>
        <dbReference type="ARBA" id="ARBA00023018"/>
    </source>
</evidence>
<dbReference type="GO" id="GO:1904071">
    <property type="term" value="P:presynaptic active zone assembly"/>
    <property type="evidence" value="ECO:0007669"/>
    <property type="project" value="TreeGrafter"/>
</dbReference>
<feature type="compositionally biased region" description="Basic and acidic residues" evidence="13">
    <location>
        <begin position="448"/>
        <end position="461"/>
    </location>
</feature>
<evidence type="ECO:0000256" key="5">
    <source>
        <dbReference type="ARBA" id="ARBA00022837"/>
    </source>
</evidence>
<dbReference type="InterPro" id="IPR035892">
    <property type="entry name" value="C2_domain_sf"/>
</dbReference>